<proteinExistence type="predicted"/>
<gene>
    <name evidence="2" type="ORF">NCTC11421_01322</name>
</gene>
<feature type="domain" description="Smr" evidence="1">
    <location>
        <begin position="1"/>
        <end position="31"/>
    </location>
</feature>
<organism evidence="2">
    <name type="scientific">Neisseria gonorrhoeae</name>
    <dbReference type="NCBI Taxonomy" id="485"/>
    <lineage>
        <taxon>Bacteria</taxon>
        <taxon>Pseudomonadati</taxon>
        <taxon>Pseudomonadota</taxon>
        <taxon>Betaproteobacteria</taxon>
        <taxon>Neisseriales</taxon>
        <taxon>Neisseriaceae</taxon>
        <taxon>Neisseria</taxon>
    </lineage>
</organism>
<evidence type="ECO:0000313" key="2">
    <source>
        <dbReference type="EMBL" id="SUA21237.1"/>
    </source>
</evidence>
<dbReference type="PROSITE" id="PS50828">
    <property type="entry name" value="SMR"/>
    <property type="match status" value="1"/>
</dbReference>
<dbReference type="InterPro" id="IPR002625">
    <property type="entry name" value="Smr_dom"/>
</dbReference>
<protein>
    <submittedName>
        <fullName evidence="2">Putative Smr-like protein</fullName>
    </submittedName>
</protein>
<dbReference type="EMBL" id="UGRI01000001">
    <property type="protein sequence ID" value="SUA21237.1"/>
    <property type="molecule type" value="Genomic_DNA"/>
</dbReference>
<sequence length="38" mass="4580">MTRNWLMQHPDVLAYVEPREGNDGCVRILLKRKLRQQD</sequence>
<name>A0A378VXV1_NEIGO</name>
<reference evidence="2" key="1">
    <citation type="submission" date="2018-06" db="EMBL/GenBank/DDBJ databases">
        <authorList>
            <consortium name="Pathogen Informatics"/>
            <person name="Doyle S."/>
        </authorList>
    </citation>
    <scope>NUCLEOTIDE SEQUENCE [LARGE SCALE GENOMIC DNA]</scope>
    <source>
        <strain evidence="2">NCTC11421</strain>
    </source>
</reference>
<dbReference type="AlphaFoldDB" id="A0A378VXV1"/>
<evidence type="ECO:0000259" key="1">
    <source>
        <dbReference type="PROSITE" id="PS50828"/>
    </source>
</evidence>
<accession>A0A378VXV1</accession>